<protein>
    <submittedName>
        <fullName evidence="1">Uncharacterized protein</fullName>
    </submittedName>
</protein>
<evidence type="ECO:0000313" key="3">
    <source>
        <dbReference type="Proteomes" id="UP000095362"/>
    </source>
</evidence>
<dbReference type="Proteomes" id="UP000095362">
    <property type="component" value="Unassembled WGS sequence"/>
</dbReference>
<accession>A0A174MN32</accession>
<sequence>MACGRFGFLVRLIDLMAVVQNGTGKSNLPHACALADGDVVVKWKKQSLFLLIYCFWMNIGLNS</sequence>
<dbReference type="Proteomes" id="UP001145109">
    <property type="component" value="Unassembled WGS sequence"/>
</dbReference>
<dbReference type="EMBL" id="BSCI01000017">
    <property type="protein sequence ID" value="GLG88023.1"/>
    <property type="molecule type" value="Genomic_DNA"/>
</dbReference>
<name>A0A174MN32_9FIRM</name>
<reference evidence="2" key="2">
    <citation type="submission" date="2022-09" db="EMBL/GenBank/DDBJ databases">
        <title>Draft genome sequence of Coprococcus comes strain 31264.</title>
        <authorList>
            <person name="Atsushi H."/>
            <person name="Moriya O."/>
            <person name="Mitsuo S."/>
        </authorList>
    </citation>
    <scope>NUCLEOTIDE SEQUENCE</scope>
    <source>
        <strain evidence="2">JCM 31264</strain>
    </source>
</reference>
<evidence type="ECO:0000313" key="2">
    <source>
        <dbReference type="EMBL" id="GLG88023.1"/>
    </source>
</evidence>
<dbReference type="PaxDb" id="410072-ERS852525_01493"/>
<dbReference type="STRING" id="410072.ERS852525_01493"/>
<evidence type="ECO:0000313" key="1">
    <source>
        <dbReference type="EMBL" id="CUO24664.1"/>
    </source>
</evidence>
<dbReference type="AlphaFoldDB" id="A0A174MN32"/>
<dbReference type="EMBL" id="CYZK01000009">
    <property type="protein sequence ID" value="CUO24664.1"/>
    <property type="molecule type" value="Genomic_DNA"/>
</dbReference>
<organism evidence="1 3">
    <name type="scientific">Coprococcus comes</name>
    <dbReference type="NCBI Taxonomy" id="410072"/>
    <lineage>
        <taxon>Bacteria</taxon>
        <taxon>Bacillati</taxon>
        <taxon>Bacillota</taxon>
        <taxon>Clostridia</taxon>
        <taxon>Lachnospirales</taxon>
        <taxon>Lachnospiraceae</taxon>
        <taxon>Coprococcus</taxon>
    </lineage>
</organism>
<proteinExistence type="predicted"/>
<reference evidence="2" key="3">
    <citation type="submission" date="2022-11" db="EMBL/GenBank/DDBJ databases">
        <title>Draft genome sequence of Coprococcus comes strain 31264.</title>
        <authorList>
            <person name="Hisatomi A."/>
            <person name="Ohkuma M."/>
            <person name="Sakamoto M."/>
        </authorList>
    </citation>
    <scope>NUCLEOTIDE SEQUENCE</scope>
    <source>
        <strain evidence="2">JCM 31264</strain>
    </source>
</reference>
<reference evidence="1 3" key="1">
    <citation type="submission" date="2015-09" db="EMBL/GenBank/DDBJ databases">
        <authorList>
            <consortium name="Pathogen Informatics"/>
        </authorList>
    </citation>
    <scope>NUCLEOTIDE SEQUENCE [LARGE SCALE GENOMIC DNA]</scope>
    <source>
        <strain evidence="1 3">2789STDY5834866</strain>
    </source>
</reference>
<gene>
    <name evidence="2" type="ORF">comes_25700</name>
    <name evidence="1" type="ORF">ERS852481_01671</name>
</gene>